<keyword evidence="4" id="KW-0812">Transmembrane</keyword>
<dbReference type="GO" id="GO:0003677">
    <property type="term" value="F:DNA binding"/>
    <property type="evidence" value="ECO:0007669"/>
    <property type="project" value="UniProtKB-UniRule"/>
</dbReference>
<keyword evidence="1 2" id="KW-0238">DNA-binding</keyword>
<dbReference type="PROSITE" id="PS51755">
    <property type="entry name" value="OMPR_PHOB"/>
    <property type="match status" value="1"/>
</dbReference>
<evidence type="ECO:0000259" key="5">
    <source>
        <dbReference type="PROSITE" id="PS51755"/>
    </source>
</evidence>
<dbReference type="Pfam" id="PF00486">
    <property type="entry name" value="Trans_reg_C"/>
    <property type="match status" value="1"/>
</dbReference>
<proteinExistence type="predicted"/>
<dbReference type="GO" id="GO:0006355">
    <property type="term" value="P:regulation of DNA-templated transcription"/>
    <property type="evidence" value="ECO:0007669"/>
    <property type="project" value="InterPro"/>
</dbReference>
<evidence type="ECO:0000256" key="1">
    <source>
        <dbReference type="ARBA" id="ARBA00023125"/>
    </source>
</evidence>
<evidence type="ECO:0000256" key="4">
    <source>
        <dbReference type="SAM" id="Phobius"/>
    </source>
</evidence>
<feature type="region of interest" description="Disordered" evidence="3">
    <location>
        <begin position="171"/>
        <end position="218"/>
    </location>
</feature>
<evidence type="ECO:0000313" key="7">
    <source>
        <dbReference type="Proteomes" id="UP000184212"/>
    </source>
</evidence>
<dbReference type="EMBL" id="FQWQ01000001">
    <property type="protein sequence ID" value="SHG47044.1"/>
    <property type="molecule type" value="Genomic_DNA"/>
</dbReference>
<dbReference type="Gene3D" id="1.10.10.10">
    <property type="entry name" value="Winged helix-like DNA-binding domain superfamily/Winged helix DNA-binding domain"/>
    <property type="match status" value="1"/>
</dbReference>
<feature type="domain" description="OmpR/PhoB-type" evidence="5">
    <location>
        <begin position="274"/>
        <end position="374"/>
    </location>
</feature>
<keyword evidence="7" id="KW-1185">Reference proteome</keyword>
<feature type="DNA-binding region" description="OmpR/PhoB-type" evidence="2">
    <location>
        <begin position="274"/>
        <end position="374"/>
    </location>
</feature>
<feature type="transmembrane region" description="Helical" evidence="4">
    <location>
        <begin position="234"/>
        <end position="255"/>
    </location>
</feature>
<dbReference type="RefSeq" id="WP_073130602.1">
    <property type="nucleotide sequence ID" value="NZ_FQWQ01000001.1"/>
</dbReference>
<feature type="compositionally biased region" description="Basic and acidic residues" evidence="3">
    <location>
        <begin position="209"/>
        <end position="218"/>
    </location>
</feature>
<keyword evidence="4" id="KW-0472">Membrane</keyword>
<accession>A0A1M5K2S7</accession>
<organism evidence="6 7">
    <name type="scientific">Chryseolinea serpens</name>
    <dbReference type="NCBI Taxonomy" id="947013"/>
    <lineage>
        <taxon>Bacteria</taxon>
        <taxon>Pseudomonadati</taxon>
        <taxon>Bacteroidota</taxon>
        <taxon>Cytophagia</taxon>
        <taxon>Cytophagales</taxon>
        <taxon>Fulvivirgaceae</taxon>
        <taxon>Chryseolinea</taxon>
    </lineage>
</organism>
<sequence length="377" mass="42014">MRLNSPFAGFFAHGLVVRSGIAIVMLTIFFIASSFTKPSDRDLRAKQVNLLLREIGHRLLLQAGDSTSVVLPVTEINEGTFLLRFENTFVFSHDSLLALSRGLLPETQFPSGYTVTVLDCMKASIVYGFQLSNTAPDLLPCRGRRQPAGCYTIEFTFPDFYENVQQENADIDPLPEEPKSVKVNPRKASPKLEEVKITPSDSPLPEQPKSVKVDAQEGHPKVEEVKTKTFDYPLINLVYVGMVVLLGVALLIGRFGKNLTPTPVRDQDQTIINESVPEWAALGKFSFDVTGRRLLLGSEVISLTDKECKILELFNQSFGELIPRETLMEKIWISEGVITGRSLDMFVSKLRKKLSSDPELRITNVHGKGYKLEIAAV</sequence>
<protein>
    <submittedName>
        <fullName evidence="6">Transcriptional regulatory protein, C terminal</fullName>
    </submittedName>
</protein>
<dbReference type="SMART" id="SM00862">
    <property type="entry name" value="Trans_reg_C"/>
    <property type="match status" value="1"/>
</dbReference>
<feature type="transmembrane region" description="Helical" evidence="4">
    <location>
        <begin position="15"/>
        <end position="36"/>
    </location>
</feature>
<name>A0A1M5K2S7_9BACT</name>
<gene>
    <name evidence="6" type="ORF">SAMN04488109_0417</name>
</gene>
<dbReference type="InterPro" id="IPR016032">
    <property type="entry name" value="Sig_transdc_resp-reg_C-effctor"/>
</dbReference>
<dbReference type="CDD" id="cd00383">
    <property type="entry name" value="trans_reg_C"/>
    <property type="match status" value="1"/>
</dbReference>
<dbReference type="AlphaFoldDB" id="A0A1M5K2S7"/>
<evidence type="ECO:0000313" key="6">
    <source>
        <dbReference type="EMBL" id="SHG47044.1"/>
    </source>
</evidence>
<dbReference type="InterPro" id="IPR036388">
    <property type="entry name" value="WH-like_DNA-bd_sf"/>
</dbReference>
<keyword evidence="4" id="KW-1133">Transmembrane helix</keyword>
<dbReference type="STRING" id="947013.SAMN04488109_0417"/>
<dbReference type="GO" id="GO:0000160">
    <property type="term" value="P:phosphorelay signal transduction system"/>
    <property type="evidence" value="ECO:0007669"/>
    <property type="project" value="InterPro"/>
</dbReference>
<dbReference type="InterPro" id="IPR001867">
    <property type="entry name" value="OmpR/PhoB-type_DNA-bd"/>
</dbReference>
<dbReference type="SUPFAM" id="SSF46894">
    <property type="entry name" value="C-terminal effector domain of the bipartite response regulators"/>
    <property type="match status" value="1"/>
</dbReference>
<dbReference type="OrthoDB" id="7556122at2"/>
<evidence type="ECO:0000256" key="2">
    <source>
        <dbReference type="PROSITE-ProRule" id="PRU01091"/>
    </source>
</evidence>
<reference evidence="6 7" key="1">
    <citation type="submission" date="2016-11" db="EMBL/GenBank/DDBJ databases">
        <authorList>
            <person name="Jaros S."/>
            <person name="Januszkiewicz K."/>
            <person name="Wedrychowicz H."/>
        </authorList>
    </citation>
    <scope>NUCLEOTIDE SEQUENCE [LARGE SCALE GENOMIC DNA]</scope>
    <source>
        <strain evidence="6 7">DSM 24574</strain>
    </source>
</reference>
<evidence type="ECO:0000256" key="3">
    <source>
        <dbReference type="SAM" id="MobiDB-lite"/>
    </source>
</evidence>
<dbReference type="Proteomes" id="UP000184212">
    <property type="component" value="Unassembled WGS sequence"/>
</dbReference>